<dbReference type="PRINTS" id="PR00457">
    <property type="entry name" value="ANPEROXIDASE"/>
</dbReference>
<organism evidence="3 4">
    <name type="scientific">Haemonchus contortus</name>
    <name type="common">Barber pole worm</name>
    <dbReference type="NCBI Taxonomy" id="6289"/>
    <lineage>
        <taxon>Eukaryota</taxon>
        <taxon>Metazoa</taxon>
        <taxon>Ecdysozoa</taxon>
        <taxon>Nematoda</taxon>
        <taxon>Chromadorea</taxon>
        <taxon>Rhabditida</taxon>
        <taxon>Rhabditina</taxon>
        <taxon>Rhabditomorpha</taxon>
        <taxon>Strongyloidea</taxon>
        <taxon>Trichostrongylidae</taxon>
        <taxon>Haemonchus</taxon>
    </lineage>
</organism>
<feature type="transmembrane region" description="Helical" evidence="2">
    <location>
        <begin position="496"/>
        <end position="518"/>
    </location>
</feature>
<dbReference type="InterPro" id="IPR019791">
    <property type="entry name" value="Haem_peroxidase_animal"/>
</dbReference>
<dbReference type="Proteomes" id="UP000025227">
    <property type="component" value="Unplaced"/>
</dbReference>
<evidence type="ECO:0000313" key="4">
    <source>
        <dbReference type="WBParaSite" id="HCON_00068220-00001"/>
    </source>
</evidence>
<name>A0A7I4YBG0_HAECO</name>
<dbReference type="GO" id="GO:0004601">
    <property type="term" value="F:peroxidase activity"/>
    <property type="evidence" value="ECO:0007669"/>
    <property type="project" value="UniProtKB-KW"/>
</dbReference>
<evidence type="ECO:0000313" key="3">
    <source>
        <dbReference type="Proteomes" id="UP000025227"/>
    </source>
</evidence>
<keyword evidence="1" id="KW-0560">Oxidoreductase</keyword>
<dbReference type="PANTHER" id="PTHR11475:SF144">
    <property type="entry name" value="NAD(P)H OXIDASE (H2O2-FORMING)"/>
    <property type="match status" value="1"/>
</dbReference>
<keyword evidence="2" id="KW-0812">Transmembrane</keyword>
<accession>A0A7I4YBG0</accession>
<reference evidence="4" key="1">
    <citation type="submission" date="2020-12" db="UniProtKB">
        <authorList>
            <consortium name="WormBaseParasite"/>
        </authorList>
    </citation>
    <scope>IDENTIFICATION</scope>
    <source>
        <strain evidence="4">MHco3</strain>
    </source>
</reference>
<keyword evidence="1" id="KW-0575">Peroxidase</keyword>
<sequence length="562" mass="64164">MFAFFYEMVMYEIAASTQTGCPIEIIKIPVSVGDPAFDVNGTVSGIPFTRAKYDKSTGKGFDCPREQLNERTAWIDGSFVYSVVEAWVASMRSFENGTFKEGFEKGYPPLNEANIPLSNPPPPQAHRFLSSNRLFLLGDSRVNENPGLLSIGIILYRWHNILAKRLQRDHPRWTDEELFQGARRRVIATIQKIIYYDFLPVLINEDVKPYEGYKPHVPPGVSHAFSTVASRFAYTIIPPAMILRKKAEACEFREKVGDFPAVRLCQNWWNAQDVVQEYSVDEFILGMVSQVSEDEDIVIVEDLRDFFYGPLHFSRLDAVAATVMRGRDNGLSSYNTLRKRYNLVEKEWHTINPKLYESNKDLFDKLVALYGGDIGQLDAFVGAMLEVDGEPGELLKAIMKEQFERLRDSDRFWFENRQNGFLTNEEIELVHSITLKDIIQQTIGIPDQWLPKNVFLFQGGDPCPQPFQVNATGLEQCVPLMRFDHVTEVEGNEITFIFTLIGLGCFPLLCLGIGCVLIQRRRRMGWDSSFDNFSIATAENDASDQFQHLNGSMNPTYAKWWS</sequence>
<dbReference type="InterPro" id="IPR037120">
    <property type="entry name" value="Haem_peroxidase_sf_animal"/>
</dbReference>
<dbReference type="GO" id="GO:0006979">
    <property type="term" value="P:response to oxidative stress"/>
    <property type="evidence" value="ECO:0007669"/>
    <property type="project" value="InterPro"/>
</dbReference>
<dbReference type="PANTHER" id="PTHR11475">
    <property type="entry name" value="OXIDASE/PEROXIDASE"/>
    <property type="match status" value="1"/>
</dbReference>
<dbReference type="OrthoDB" id="6019201at2759"/>
<dbReference type="Gene3D" id="1.10.640.10">
    <property type="entry name" value="Haem peroxidase domain superfamily, animal type"/>
    <property type="match status" value="1"/>
</dbReference>
<dbReference type="WBParaSite" id="HCON_00068220-00001">
    <property type="protein sequence ID" value="HCON_00068220-00001"/>
    <property type="gene ID" value="HCON_00068220"/>
</dbReference>
<dbReference type="InterPro" id="IPR010255">
    <property type="entry name" value="Haem_peroxidase_sf"/>
</dbReference>
<keyword evidence="2" id="KW-0472">Membrane</keyword>
<dbReference type="OMA" id="TWENINE"/>
<dbReference type="GO" id="GO:0020037">
    <property type="term" value="F:heme binding"/>
    <property type="evidence" value="ECO:0007669"/>
    <property type="project" value="InterPro"/>
</dbReference>
<keyword evidence="3" id="KW-1185">Reference proteome</keyword>
<evidence type="ECO:0000256" key="1">
    <source>
        <dbReference type="ARBA" id="ARBA00022559"/>
    </source>
</evidence>
<dbReference type="Pfam" id="PF03098">
    <property type="entry name" value="An_peroxidase"/>
    <property type="match status" value="1"/>
</dbReference>
<evidence type="ECO:0000256" key="2">
    <source>
        <dbReference type="SAM" id="Phobius"/>
    </source>
</evidence>
<protein>
    <submittedName>
        <fullName evidence="4">NAD(P)H oxidase (H(2)O(2)-forming)</fullName>
    </submittedName>
</protein>
<keyword evidence="2" id="KW-1133">Transmembrane helix</keyword>
<dbReference type="PROSITE" id="PS50292">
    <property type="entry name" value="PEROXIDASE_3"/>
    <property type="match status" value="1"/>
</dbReference>
<proteinExistence type="predicted"/>
<dbReference type="SUPFAM" id="SSF48113">
    <property type="entry name" value="Heme-dependent peroxidases"/>
    <property type="match status" value="1"/>
</dbReference>
<dbReference type="AlphaFoldDB" id="A0A7I4YBG0"/>